<gene>
    <name evidence="1" type="ordered locus">MexAM1_META2p0973</name>
</gene>
<dbReference type="HOGENOM" id="CLU_2523708_0_0_5"/>
<sequence length="84" mass="9242">MPAEALAGSGAPTPAAEVVALLDALSNRYDQAHEDPELGPLISAAWSRYEALKRERRSFDECWRTARIEAVEALLKLRNVVLPP</sequence>
<keyword evidence="1" id="KW-0614">Plasmid</keyword>
<accession>C5B5N5</accession>
<dbReference type="EMBL" id="CP001511">
    <property type="protein sequence ID" value="ACS43767.1"/>
    <property type="molecule type" value="Genomic_DNA"/>
</dbReference>
<dbReference type="RefSeq" id="WP_012754197.1">
    <property type="nucleotide sequence ID" value="NC_012811.1"/>
</dbReference>
<dbReference type="KEGG" id="mea:Mex_2p0973"/>
<dbReference type="Proteomes" id="UP000009081">
    <property type="component" value="Plasmid megaplasmid"/>
</dbReference>
<proteinExistence type="predicted"/>
<reference evidence="1 2" key="1">
    <citation type="journal article" date="2009" name="PLoS ONE">
        <title>Methylobacterium genome sequences: a reference blueprint to investigate microbial metabolism of C1 compounds from natural and industrial sources.</title>
        <authorList>
            <person name="Vuilleumier S."/>
            <person name="Chistoserdova L."/>
            <person name="Lee M.-C."/>
            <person name="Bringel F."/>
            <person name="Lajus A."/>
            <person name="Zhou Y."/>
            <person name="Gourion B."/>
            <person name="Barbe V."/>
            <person name="Chang J."/>
            <person name="Cruveiller S."/>
            <person name="Dossat C."/>
            <person name="Gillett W."/>
            <person name="Gruffaz C."/>
            <person name="Haugen E."/>
            <person name="Hourcade E."/>
            <person name="Levy R."/>
            <person name="Mangenot S."/>
            <person name="Muller E."/>
            <person name="Nadalig T."/>
            <person name="Pagni M."/>
            <person name="Penny C."/>
            <person name="Peyraud R."/>
            <person name="Robinson D.G."/>
            <person name="Roche D."/>
            <person name="Rouy Z."/>
            <person name="Saenampechek C."/>
            <person name="Salvignol G."/>
            <person name="Vallenet D."/>
            <person name="Wu Z."/>
            <person name="Marx C.J."/>
            <person name="Vorholt J.A."/>
            <person name="Olson M.V."/>
            <person name="Kaul R."/>
            <person name="Weissenbach J."/>
            <person name="Medigue C."/>
            <person name="Lidstrom M.E."/>
        </authorList>
    </citation>
    <scope>NUCLEOTIDE SEQUENCE [LARGE SCALE GENOMIC DNA]</scope>
    <source>
        <strain evidence="2">ATCC 14718 / DSM 1338 / JCM 2805 / NCIMB 9133 / AM1</strain>
    </source>
</reference>
<organism evidence="1 2">
    <name type="scientific">Methylorubrum extorquens (strain ATCC 14718 / DSM 1338 / JCM 2805 / NCIMB 9133 / AM1)</name>
    <name type="common">Methylobacterium extorquens</name>
    <dbReference type="NCBI Taxonomy" id="272630"/>
    <lineage>
        <taxon>Bacteria</taxon>
        <taxon>Pseudomonadati</taxon>
        <taxon>Pseudomonadota</taxon>
        <taxon>Alphaproteobacteria</taxon>
        <taxon>Hyphomicrobiales</taxon>
        <taxon>Methylobacteriaceae</taxon>
        <taxon>Methylorubrum</taxon>
    </lineage>
</organism>
<evidence type="ECO:0000313" key="2">
    <source>
        <dbReference type="Proteomes" id="UP000009081"/>
    </source>
</evidence>
<geneLocation type="plasmid" evidence="1 2">
    <name>megaplasmid</name>
</geneLocation>
<name>C5B5N5_METEA</name>
<evidence type="ECO:0000313" key="1">
    <source>
        <dbReference type="EMBL" id="ACS43767.1"/>
    </source>
</evidence>
<protein>
    <submittedName>
        <fullName evidence="1">Uncharacterized protein</fullName>
    </submittedName>
</protein>
<keyword evidence="2" id="KW-1185">Reference proteome</keyword>
<dbReference type="AlphaFoldDB" id="C5B5N5"/>